<dbReference type="AlphaFoldDB" id="A0A0J9UR96"/>
<protein>
    <submittedName>
        <fullName evidence="1">Uncharacterized protein</fullName>
    </submittedName>
</protein>
<proteinExistence type="predicted"/>
<evidence type="ECO:0000313" key="1">
    <source>
        <dbReference type="EMBL" id="KNB00696.1"/>
    </source>
</evidence>
<evidence type="ECO:0000313" key="2">
    <source>
        <dbReference type="Proteomes" id="UP000009097"/>
    </source>
</evidence>
<dbReference type="VEuPathDB" id="FungiDB:FOXG_18765"/>
<accession>A0A0J9UR96</accession>
<dbReference type="EMBL" id="DS231699">
    <property type="protein sequence ID" value="KNB00696.1"/>
    <property type="molecule type" value="Genomic_DNA"/>
</dbReference>
<organism evidence="1 2">
    <name type="scientific">Fusarium oxysporum f. sp. lycopersici (strain 4287 / CBS 123668 / FGSC 9935 / NRRL 34936)</name>
    <name type="common">Fusarium vascular wilt of tomato</name>
    <dbReference type="NCBI Taxonomy" id="426428"/>
    <lineage>
        <taxon>Eukaryota</taxon>
        <taxon>Fungi</taxon>
        <taxon>Dikarya</taxon>
        <taxon>Ascomycota</taxon>
        <taxon>Pezizomycotina</taxon>
        <taxon>Sordariomycetes</taxon>
        <taxon>Hypocreomycetidae</taxon>
        <taxon>Hypocreales</taxon>
        <taxon>Nectriaceae</taxon>
        <taxon>Fusarium</taxon>
        <taxon>Fusarium oxysporum species complex</taxon>
    </lineage>
</organism>
<dbReference type="KEGG" id="fox:FOXG_18765"/>
<dbReference type="GeneID" id="28959471"/>
<sequence length="53" mass="6022">METVRKLDLKHGNHSLKICVLQAVLDSDHGRQESKKDRAVFRKGPSLRLEALP</sequence>
<dbReference type="RefSeq" id="XP_018238741.1">
    <property type="nucleotide sequence ID" value="XM_018398904.1"/>
</dbReference>
<reference evidence="1" key="1">
    <citation type="submission" date="2007-04" db="EMBL/GenBank/DDBJ databases">
        <authorList>
            <consortium name="The Broad Institute Genome Sequencing Platform"/>
            <person name="Birren B."/>
            <person name="Lander E."/>
            <person name="Galagan J."/>
            <person name="Nusbaum C."/>
            <person name="Devon K."/>
            <person name="Ma L.-J."/>
            <person name="Jaffe D."/>
            <person name="Butler J."/>
            <person name="Alvarez P."/>
            <person name="Gnerre S."/>
            <person name="Grabherr M."/>
            <person name="Kleber M."/>
            <person name="Mauceli E."/>
            <person name="Brockman W."/>
            <person name="MacCallum I.A."/>
            <person name="Young S."/>
            <person name="LaButti K."/>
            <person name="DeCaprio D."/>
            <person name="Crawford M."/>
            <person name="Koehrsen M."/>
            <person name="Engels R."/>
            <person name="Montgomery P."/>
            <person name="Pearson M."/>
            <person name="Howarth C."/>
            <person name="Larson L."/>
            <person name="White J."/>
            <person name="O'Leary S."/>
            <person name="Kodira C."/>
            <person name="Zeng Q."/>
            <person name="Yandava C."/>
            <person name="Alvarado L."/>
            <person name="Kistler C."/>
            <person name="Shim W.-B."/>
            <person name="Kang S."/>
            <person name="Woloshuk C."/>
        </authorList>
    </citation>
    <scope>NUCLEOTIDE SEQUENCE</scope>
    <source>
        <strain evidence="1">4287</strain>
    </source>
</reference>
<gene>
    <name evidence="1" type="ORF">FOXG_18765</name>
</gene>
<reference evidence="1" key="2">
    <citation type="journal article" date="2010" name="Nature">
        <title>Comparative genomics reveals mobile pathogenicity chromosomes in Fusarium.</title>
        <authorList>
            <person name="Ma L.J."/>
            <person name="van der Does H.C."/>
            <person name="Borkovich K.A."/>
            <person name="Coleman J.J."/>
            <person name="Daboussi M.J."/>
            <person name="Di Pietro A."/>
            <person name="Dufresne M."/>
            <person name="Freitag M."/>
            <person name="Grabherr M."/>
            <person name="Henrissat B."/>
            <person name="Houterman P.M."/>
            <person name="Kang S."/>
            <person name="Shim W.B."/>
            <person name="Woloshuk C."/>
            <person name="Xie X."/>
            <person name="Xu J.R."/>
            <person name="Antoniw J."/>
            <person name="Baker S.E."/>
            <person name="Bluhm B.H."/>
            <person name="Breakspear A."/>
            <person name="Brown D.W."/>
            <person name="Butchko R.A."/>
            <person name="Chapman S."/>
            <person name="Coulson R."/>
            <person name="Coutinho P.M."/>
            <person name="Danchin E.G."/>
            <person name="Diener A."/>
            <person name="Gale L.R."/>
            <person name="Gardiner D.M."/>
            <person name="Goff S."/>
            <person name="Hammond-Kosack K.E."/>
            <person name="Hilburn K."/>
            <person name="Hua-Van A."/>
            <person name="Jonkers W."/>
            <person name="Kazan K."/>
            <person name="Kodira C.D."/>
            <person name="Koehrsen M."/>
            <person name="Kumar L."/>
            <person name="Lee Y.H."/>
            <person name="Li L."/>
            <person name="Manners J.M."/>
            <person name="Miranda-Saavedra D."/>
            <person name="Mukherjee M."/>
            <person name="Park G."/>
            <person name="Park J."/>
            <person name="Park S.Y."/>
            <person name="Proctor R.H."/>
            <person name="Regev A."/>
            <person name="Ruiz-Roldan M.C."/>
            <person name="Sain D."/>
            <person name="Sakthikumar S."/>
            <person name="Sykes S."/>
            <person name="Schwartz D.C."/>
            <person name="Turgeon B.G."/>
            <person name="Wapinski I."/>
            <person name="Yoder O."/>
            <person name="Young S."/>
            <person name="Zeng Q."/>
            <person name="Zhou S."/>
            <person name="Galagan J."/>
            <person name="Cuomo C.A."/>
            <person name="Kistler H.C."/>
            <person name="Rep M."/>
        </authorList>
    </citation>
    <scope>NUCLEOTIDE SEQUENCE [LARGE SCALE GENOMIC DNA]</scope>
    <source>
        <strain evidence="1">4287</strain>
    </source>
</reference>
<dbReference type="Proteomes" id="UP000009097">
    <property type="component" value="Unassembled WGS sequence"/>
</dbReference>
<name>A0A0J9UR96_FUSO4</name>